<dbReference type="Proteomes" id="UP000185746">
    <property type="component" value="Chromosome"/>
</dbReference>
<sequence>MHVTFYRQDNCPLCDEAEMMLRLAQEDYPITWTSIDIRTDDATHEKYMLMVPVVEKEGEVLLYGNIGYIDLVDLFEK</sequence>
<dbReference type="GO" id="GO:0016853">
    <property type="term" value="F:isomerase activity"/>
    <property type="evidence" value="ECO:0007669"/>
    <property type="project" value="UniProtKB-KW"/>
</dbReference>
<dbReference type="Gene3D" id="3.40.30.10">
    <property type="entry name" value="Glutaredoxin"/>
    <property type="match status" value="1"/>
</dbReference>
<dbReference type="InterPro" id="IPR036249">
    <property type="entry name" value="Thioredoxin-like_sf"/>
</dbReference>
<evidence type="ECO:0000313" key="2">
    <source>
        <dbReference type="Proteomes" id="UP000185746"/>
    </source>
</evidence>
<accession>A0A1D8JDW4</accession>
<dbReference type="AlphaFoldDB" id="A0A1D8JDW4"/>
<dbReference type="KEGG" id="surl:BI350_04525"/>
<gene>
    <name evidence="1" type="ORF">BI350_04525</name>
</gene>
<dbReference type="EMBL" id="CP017560">
    <property type="protein sequence ID" value="AOV06905.1"/>
    <property type="molecule type" value="Genomic_DNA"/>
</dbReference>
<proteinExistence type="predicted"/>
<keyword evidence="2" id="KW-1185">Reference proteome</keyword>
<protein>
    <submittedName>
        <fullName evidence="1">Thiol-disulfide isomerase</fullName>
    </submittedName>
</protein>
<name>A0A1D8JDW4_9BACL</name>
<keyword evidence="1" id="KW-0413">Isomerase</keyword>
<dbReference type="Pfam" id="PF05768">
    <property type="entry name" value="Glrx-like"/>
    <property type="match status" value="1"/>
</dbReference>
<dbReference type="RefSeq" id="WP_075527029.1">
    <property type="nucleotide sequence ID" value="NZ_CP017560.1"/>
</dbReference>
<dbReference type="InterPro" id="IPR008554">
    <property type="entry name" value="Glutaredoxin-like"/>
</dbReference>
<evidence type="ECO:0000313" key="1">
    <source>
        <dbReference type="EMBL" id="AOV06905.1"/>
    </source>
</evidence>
<organism evidence="1 2">
    <name type="scientific">Sporosarcina ureilytica</name>
    <dbReference type="NCBI Taxonomy" id="298596"/>
    <lineage>
        <taxon>Bacteria</taxon>
        <taxon>Bacillati</taxon>
        <taxon>Bacillota</taxon>
        <taxon>Bacilli</taxon>
        <taxon>Bacillales</taxon>
        <taxon>Caryophanaceae</taxon>
        <taxon>Sporosarcina</taxon>
    </lineage>
</organism>
<reference evidence="1 2" key="1">
    <citation type="submission" date="2016-09" db="EMBL/GenBank/DDBJ databases">
        <title>Complete genome sequence of the Lysinibacillus sphaericus LMG 22257, a specie of Bacillus with ureolytic activity that can effectively biodeposit calcium carbonate.</title>
        <authorList>
            <person name="Yan W."/>
        </authorList>
    </citation>
    <scope>NUCLEOTIDE SEQUENCE [LARGE SCALE GENOMIC DNA]</scope>
    <source>
        <strain evidence="1 2">LMG 22257</strain>
    </source>
</reference>
<dbReference type="SUPFAM" id="SSF52833">
    <property type="entry name" value="Thioredoxin-like"/>
    <property type="match status" value="1"/>
</dbReference>